<dbReference type="Gene3D" id="3.40.50.150">
    <property type="entry name" value="Vaccinia Virus protein VP39"/>
    <property type="match status" value="1"/>
</dbReference>
<dbReference type="AlphaFoldDB" id="A0AAD9MZ40"/>
<reference evidence="9" key="1">
    <citation type="journal article" date="2023" name="Mol. Biol. Evol.">
        <title>Third-Generation Sequencing Reveals the Adaptive Role of the Epigenome in Three Deep-Sea Polychaetes.</title>
        <authorList>
            <person name="Perez M."/>
            <person name="Aroh O."/>
            <person name="Sun Y."/>
            <person name="Lan Y."/>
            <person name="Juniper S.K."/>
            <person name="Young C.R."/>
            <person name="Angers B."/>
            <person name="Qian P.Y."/>
        </authorList>
    </citation>
    <scope>NUCLEOTIDE SEQUENCE</scope>
    <source>
        <strain evidence="9">R07B-5</strain>
    </source>
</reference>
<feature type="region of interest" description="Disordered" evidence="8">
    <location>
        <begin position="1"/>
        <end position="27"/>
    </location>
</feature>
<proteinExistence type="predicted"/>
<accession>A0AAD9MZ40</accession>
<evidence type="ECO:0000313" key="10">
    <source>
        <dbReference type="Proteomes" id="UP001209878"/>
    </source>
</evidence>
<keyword evidence="4" id="KW-0808">Transferase</keyword>
<comment type="pathway">
    <text evidence="2">Lipid metabolism.</text>
</comment>
<dbReference type="GO" id="GO:0000234">
    <property type="term" value="F:phosphoethanolamine N-methyltransferase activity"/>
    <property type="evidence" value="ECO:0007669"/>
    <property type="project" value="UniProtKB-EC"/>
</dbReference>
<evidence type="ECO:0000256" key="5">
    <source>
        <dbReference type="ARBA" id="ARBA00035674"/>
    </source>
</evidence>
<evidence type="ECO:0000313" key="9">
    <source>
        <dbReference type="EMBL" id="KAK2150790.1"/>
    </source>
</evidence>
<dbReference type="EC" id="2.1.1.103" evidence="5"/>
<gene>
    <name evidence="9" type="ORF">NP493_2730g00001</name>
</gene>
<dbReference type="SUPFAM" id="SSF53335">
    <property type="entry name" value="S-adenosyl-L-methionine-dependent methyltransferases"/>
    <property type="match status" value="1"/>
</dbReference>
<evidence type="ECO:0000256" key="2">
    <source>
        <dbReference type="ARBA" id="ARBA00005189"/>
    </source>
</evidence>
<organism evidence="9 10">
    <name type="scientific">Ridgeia piscesae</name>
    <name type="common">Tubeworm</name>
    <dbReference type="NCBI Taxonomy" id="27915"/>
    <lineage>
        <taxon>Eukaryota</taxon>
        <taxon>Metazoa</taxon>
        <taxon>Spiralia</taxon>
        <taxon>Lophotrochozoa</taxon>
        <taxon>Annelida</taxon>
        <taxon>Polychaeta</taxon>
        <taxon>Sedentaria</taxon>
        <taxon>Canalipalpata</taxon>
        <taxon>Sabellida</taxon>
        <taxon>Siboglinidae</taxon>
        <taxon>Ridgeia</taxon>
    </lineage>
</organism>
<evidence type="ECO:0000256" key="3">
    <source>
        <dbReference type="ARBA" id="ARBA00022603"/>
    </source>
</evidence>
<evidence type="ECO:0000256" key="7">
    <source>
        <dbReference type="ARBA" id="ARBA00047841"/>
    </source>
</evidence>
<keyword evidence="3" id="KW-0489">Methyltransferase</keyword>
<comment type="pathway">
    <text evidence="1">Phospholipid metabolism; phosphatidylcholine biosynthesis.</text>
</comment>
<protein>
    <recommendedName>
        <fullName evidence="5">phosphoethanolamine N-methyltransferase</fullName>
        <ecNumber evidence="5">2.1.1.103</ecNumber>
    </recommendedName>
</protein>
<comment type="catalytic activity">
    <reaction evidence="6">
        <text>N,N-dimethylethanolamine phosphate + S-adenosyl-L-methionine = phosphocholine + S-adenosyl-L-homocysteine + H(+)</text>
        <dbReference type="Rhea" id="RHEA:25325"/>
        <dbReference type="ChEBI" id="CHEBI:15378"/>
        <dbReference type="ChEBI" id="CHEBI:57856"/>
        <dbReference type="ChEBI" id="CHEBI:58641"/>
        <dbReference type="ChEBI" id="CHEBI:59789"/>
        <dbReference type="ChEBI" id="CHEBI:295975"/>
        <dbReference type="EC" id="2.1.1.103"/>
    </reaction>
    <physiologicalReaction direction="left-to-right" evidence="6">
        <dbReference type="Rhea" id="RHEA:25326"/>
    </physiologicalReaction>
</comment>
<dbReference type="InterPro" id="IPR029063">
    <property type="entry name" value="SAM-dependent_MTases_sf"/>
</dbReference>
<evidence type="ECO:0000256" key="4">
    <source>
        <dbReference type="ARBA" id="ARBA00022679"/>
    </source>
</evidence>
<comment type="caution">
    <text evidence="9">The sequence shown here is derived from an EMBL/GenBank/DDBJ whole genome shotgun (WGS) entry which is preliminary data.</text>
</comment>
<evidence type="ECO:0000256" key="6">
    <source>
        <dbReference type="ARBA" id="ARBA00047619"/>
    </source>
</evidence>
<dbReference type="GO" id="GO:0032259">
    <property type="term" value="P:methylation"/>
    <property type="evidence" value="ECO:0007669"/>
    <property type="project" value="UniProtKB-KW"/>
</dbReference>
<comment type="catalytic activity">
    <reaction evidence="7">
        <text>N-methylethanolamine phosphate + S-adenosyl-L-methionine = N,N-dimethylethanolamine phosphate + S-adenosyl-L-homocysteine + H(+)</text>
        <dbReference type="Rhea" id="RHEA:25321"/>
        <dbReference type="ChEBI" id="CHEBI:15378"/>
        <dbReference type="ChEBI" id="CHEBI:57781"/>
        <dbReference type="ChEBI" id="CHEBI:57856"/>
        <dbReference type="ChEBI" id="CHEBI:58641"/>
        <dbReference type="ChEBI" id="CHEBI:59789"/>
        <dbReference type="EC" id="2.1.1.103"/>
    </reaction>
    <physiologicalReaction direction="left-to-right" evidence="7">
        <dbReference type="Rhea" id="RHEA:25322"/>
    </physiologicalReaction>
</comment>
<keyword evidence="10" id="KW-1185">Reference proteome</keyword>
<evidence type="ECO:0000256" key="1">
    <source>
        <dbReference type="ARBA" id="ARBA00004969"/>
    </source>
</evidence>
<dbReference type="EMBL" id="JAODUO010002715">
    <property type="protein sequence ID" value="KAK2150790.1"/>
    <property type="molecule type" value="Genomic_DNA"/>
</dbReference>
<sequence>MQSTTKPLPPDPSGTERVHEEGGGSGELGLHAKKLWVRKCLKKRPTSSQMQQSSTMSKLFEVSDATKRELSASSYDVVYSRDTILHIEDKKVLFIRLLKWVKPGGQLLITDYYYKEGLHSDDFSKYVTQQGYHLLSPAQYGKALDDVGFVNVIAEDRTEQFVDVLQKELNRTLAIKDVLDKVTINITVTEEDYRLVAPF</sequence>
<dbReference type="Pfam" id="PF13489">
    <property type="entry name" value="Methyltransf_23"/>
    <property type="match status" value="1"/>
</dbReference>
<dbReference type="PANTHER" id="PTHR44307:SF2">
    <property type="entry name" value="PHOSPHOETHANOLAMINE METHYLTRANSFERASE ISOFORM X1"/>
    <property type="match status" value="1"/>
</dbReference>
<evidence type="ECO:0000256" key="8">
    <source>
        <dbReference type="SAM" id="MobiDB-lite"/>
    </source>
</evidence>
<name>A0AAD9MZ40_RIDPI</name>
<dbReference type="PANTHER" id="PTHR44307">
    <property type="entry name" value="PHOSPHOETHANOLAMINE METHYLTRANSFERASE"/>
    <property type="match status" value="1"/>
</dbReference>
<dbReference type="Proteomes" id="UP001209878">
    <property type="component" value="Unassembled WGS sequence"/>
</dbReference>